<evidence type="ECO:0000256" key="5">
    <source>
        <dbReference type="PROSITE-ProRule" id="PRU10141"/>
    </source>
</evidence>
<reference evidence="9 10" key="1">
    <citation type="submission" date="2020-10" db="EMBL/GenBank/DDBJ databases">
        <title>Sequencing the genomes of 1000 actinobacteria strains.</title>
        <authorList>
            <person name="Klenk H.-P."/>
        </authorList>
    </citation>
    <scope>NUCLEOTIDE SEQUENCE [LARGE SCALE GENOMIC DNA]</scope>
    <source>
        <strain evidence="9 10">DSM 45157</strain>
    </source>
</reference>
<gene>
    <name evidence="9" type="ORF">H4W79_003104</name>
</gene>
<keyword evidence="7" id="KW-0472">Membrane</keyword>
<dbReference type="PROSITE" id="PS50011">
    <property type="entry name" value="PROTEIN_KINASE_DOM"/>
    <property type="match status" value="1"/>
</dbReference>
<dbReference type="SMART" id="SM00220">
    <property type="entry name" value="S_TKc"/>
    <property type="match status" value="1"/>
</dbReference>
<evidence type="ECO:0000313" key="10">
    <source>
        <dbReference type="Proteomes" id="UP000598217"/>
    </source>
</evidence>
<evidence type="ECO:0000256" key="3">
    <source>
        <dbReference type="ARBA" id="ARBA00022777"/>
    </source>
</evidence>
<dbReference type="Gene3D" id="1.10.510.10">
    <property type="entry name" value="Transferase(Phosphotransferase) domain 1"/>
    <property type="match status" value="1"/>
</dbReference>
<evidence type="ECO:0000256" key="7">
    <source>
        <dbReference type="SAM" id="Phobius"/>
    </source>
</evidence>
<dbReference type="InterPro" id="IPR000719">
    <property type="entry name" value="Prot_kinase_dom"/>
</dbReference>
<evidence type="ECO:0000256" key="6">
    <source>
        <dbReference type="SAM" id="MobiDB-lite"/>
    </source>
</evidence>
<organism evidence="9 10">
    <name type="scientific">Nocardiopsis terrae</name>
    <dbReference type="NCBI Taxonomy" id="372655"/>
    <lineage>
        <taxon>Bacteria</taxon>
        <taxon>Bacillati</taxon>
        <taxon>Actinomycetota</taxon>
        <taxon>Actinomycetes</taxon>
        <taxon>Streptosporangiales</taxon>
        <taxon>Nocardiopsidaceae</taxon>
        <taxon>Nocardiopsis</taxon>
    </lineage>
</organism>
<keyword evidence="3" id="KW-0418">Kinase</keyword>
<evidence type="ECO:0000313" key="9">
    <source>
        <dbReference type="EMBL" id="MBE1458890.1"/>
    </source>
</evidence>
<feature type="transmembrane region" description="Helical" evidence="7">
    <location>
        <begin position="336"/>
        <end position="356"/>
    </location>
</feature>
<protein>
    <recommendedName>
        <fullName evidence="8">Protein kinase domain-containing protein</fullName>
    </recommendedName>
</protein>
<dbReference type="InterPro" id="IPR008271">
    <property type="entry name" value="Ser/Thr_kinase_AS"/>
</dbReference>
<dbReference type="Pfam" id="PF00069">
    <property type="entry name" value="Pkinase"/>
    <property type="match status" value="1"/>
</dbReference>
<dbReference type="EMBL" id="JADBDY010000001">
    <property type="protein sequence ID" value="MBE1458890.1"/>
    <property type="molecule type" value="Genomic_DNA"/>
</dbReference>
<dbReference type="PANTHER" id="PTHR43289:SF34">
    <property type="entry name" value="SERINE_THREONINE-PROTEIN KINASE YBDM-RELATED"/>
    <property type="match status" value="1"/>
</dbReference>
<dbReference type="Proteomes" id="UP000598217">
    <property type="component" value="Unassembled WGS sequence"/>
</dbReference>
<keyword evidence="7" id="KW-1133">Transmembrane helix</keyword>
<dbReference type="Gene3D" id="3.30.200.20">
    <property type="entry name" value="Phosphorylase Kinase, domain 1"/>
    <property type="match status" value="1"/>
</dbReference>
<evidence type="ECO:0000259" key="8">
    <source>
        <dbReference type="PROSITE" id="PS50011"/>
    </source>
</evidence>
<dbReference type="RefSeq" id="WP_191271842.1">
    <property type="nucleotide sequence ID" value="NZ_BMXJ01000005.1"/>
</dbReference>
<feature type="binding site" evidence="5">
    <location>
        <position position="58"/>
    </location>
    <ligand>
        <name>ATP</name>
        <dbReference type="ChEBI" id="CHEBI:30616"/>
    </ligand>
</feature>
<name>A0ABR9HIP2_9ACTN</name>
<keyword evidence="1" id="KW-0808">Transferase</keyword>
<keyword evidence="7" id="KW-0812">Transmembrane</keyword>
<accession>A0ABR9HIP2</accession>
<dbReference type="PROSITE" id="PS00108">
    <property type="entry name" value="PROTEIN_KINASE_ST"/>
    <property type="match status" value="1"/>
</dbReference>
<keyword evidence="10" id="KW-1185">Reference proteome</keyword>
<feature type="region of interest" description="Disordered" evidence="6">
    <location>
        <begin position="362"/>
        <end position="387"/>
    </location>
</feature>
<evidence type="ECO:0000256" key="2">
    <source>
        <dbReference type="ARBA" id="ARBA00022741"/>
    </source>
</evidence>
<dbReference type="SUPFAM" id="SSF56112">
    <property type="entry name" value="Protein kinase-like (PK-like)"/>
    <property type="match status" value="1"/>
</dbReference>
<sequence length="535" mass="56958">MTDQSTVLQLRLPATATELSPNAPRSIGPYRLVARLGAGGMGVVYAGIAPNGGAVAIKTVHAELAANPEFRARFAREVDLLRRVGGTCVVPVLDADVRALRPWLVTPLIQGPTLADHVRWEGPLDPSTVNGLALGVAEALSRIHEHGVAHRDLKPANVILSSDGPRVLDFGIARAVDETALTRTGSLVGTAGWISPQHYRGLPPTYTDDVFAWGCLVAFAATGRPPFGTGAPDAVAFRVLREEPDLAGFDGPLADVVRRALSKDADGRPTAAELLTTVAGLQMGCDTDVLEQPTEILTRVIGNQWPLISDAPTRLYEAVPPSGTTARGRARSGRPLALAAGAIALLVLVVSTAWWLGTERRAALDGDPTGPEGQSGTQVEEDMPESEVGNPEYIVAQARIGPGAEPLDISRIRPEGGFVIGLHPYDPEGDPDNIDPISGEPGVDLYEFDPLWARITDDAEVLCAWVFCQDTAGGLDPHGFGTTPAKPEDIMSHFEEQLSRDDADPRNIWLVAEVTYTVNVNGVGRITRIVEMFTP</sequence>
<dbReference type="PROSITE" id="PS00107">
    <property type="entry name" value="PROTEIN_KINASE_ATP"/>
    <property type="match status" value="1"/>
</dbReference>
<evidence type="ECO:0000256" key="4">
    <source>
        <dbReference type="ARBA" id="ARBA00022840"/>
    </source>
</evidence>
<dbReference type="InterPro" id="IPR017441">
    <property type="entry name" value="Protein_kinase_ATP_BS"/>
</dbReference>
<feature type="domain" description="Protein kinase" evidence="8">
    <location>
        <begin position="30"/>
        <end position="281"/>
    </location>
</feature>
<keyword evidence="4 5" id="KW-0067">ATP-binding</keyword>
<evidence type="ECO:0000256" key="1">
    <source>
        <dbReference type="ARBA" id="ARBA00022679"/>
    </source>
</evidence>
<dbReference type="InterPro" id="IPR011009">
    <property type="entry name" value="Kinase-like_dom_sf"/>
</dbReference>
<dbReference type="PANTHER" id="PTHR43289">
    <property type="entry name" value="MITOGEN-ACTIVATED PROTEIN KINASE KINASE KINASE 20-RELATED"/>
    <property type="match status" value="1"/>
</dbReference>
<keyword evidence="2 5" id="KW-0547">Nucleotide-binding</keyword>
<proteinExistence type="predicted"/>
<comment type="caution">
    <text evidence="9">The sequence shown here is derived from an EMBL/GenBank/DDBJ whole genome shotgun (WGS) entry which is preliminary data.</text>
</comment>
<dbReference type="CDD" id="cd14014">
    <property type="entry name" value="STKc_PknB_like"/>
    <property type="match status" value="1"/>
</dbReference>